<comment type="caution">
    <text evidence="8">The sequence shown here is derived from an EMBL/GenBank/DDBJ whole genome shotgun (WGS) entry which is preliminary data.</text>
</comment>
<dbReference type="GO" id="GO:0005737">
    <property type="term" value="C:cytoplasm"/>
    <property type="evidence" value="ECO:0007669"/>
    <property type="project" value="InterPro"/>
</dbReference>
<dbReference type="InterPro" id="IPR006530">
    <property type="entry name" value="YD"/>
</dbReference>
<evidence type="ECO:0000256" key="2">
    <source>
        <dbReference type="ARBA" id="ARBA00022525"/>
    </source>
</evidence>
<dbReference type="InterPro" id="IPR050708">
    <property type="entry name" value="T6SS_VgrG/RHS"/>
</dbReference>
<feature type="transmembrane region" description="Helical" evidence="6">
    <location>
        <begin position="21"/>
        <end position="40"/>
    </location>
</feature>
<evidence type="ECO:0000313" key="8">
    <source>
        <dbReference type="EMBL" id="MVO09902.1"/>
    </source>
</evidence>
<dbReference type="NCBIfam" id="TIGR03696">
    <property type="entry name" value="Rhs_assc_core"/>
    <property type="match status" value="1"/>
</dbReference>
<keyword evidence="3" id="KW-0843">Virulence</keyword>
<dbReference type="InterPro" id="IPR022385">
    <property type="entry name" value="Rhs_assc_core"/>
</dbReference>
<dbReference type="InterPro" id="IPR028994">
    <property type="entry name" value="Integrin_alpha_N"/>
</dbReference>
<feature type="domain" description="Insecticide toxin TcdB middle/N-terminal" evidence="7">
    <location>
        <begin position="2343"/>
        <end position="2471"/>
    </location>
</feature>
<name>A0A6I4IMC7_9FLAO</name>
<evidence type="ECO:0000256" key="1">
    <source>
        <dbReference type="ARBA" id="ARBA00004613"/>
    </source>
</evidence>
<dbReference type="SUPFAM" id="SSF69318">
    <property type="entry name" value="Integrin alpha N-terminal domain"/>
    <property type="match status" value="1"/>
</dbReference>
<proteinExistence type="predicted"/>
<dbReference type="OrthoDB" id="9765204at2"/>
<dbReference type="Pfam" id="PF12256">
    <property type="entry name" value="TcdB_toxin_midN"/>
    <property type="match status" value="1"/>
</dbReference>
<keyword evidence="2" id="KW-0964">Secreted</keyword>
<dbReference type="Proteomes" id="UP000431264">
    <property type="component" value="Unassembled WGS sequence"/>
</dbReference>
<dbReference type="RefSeq" id="WP_140998277.1">
    <property type="nucleotide sequence ID" value="NZ_VDCZ01000009.1"/>
</dbReference>
<evidence type="ECO:0000256" key="3">
    <source>
        <dbReference type="ARBA" id="ARBA00023026"/>
    </source>
</evidence>
<accession>A0A6I4IMC7</accession>
<reference evidence="9" key="1">
    <citation type="submission" date="2019-05" db="EMBL/GenBank/DDBJ databases">
        <title>Flavobacterium profundi sp. nov., isolated from a deep-sea seamount.</title>
        <authorList>
            <person name="Zhang D.-C."/>
        </authorList>
    </citation>
    <scope>NUCLEOTIDE SEQUENCE [LARGE SCALE GENOMIC DNA]</scope>
    <source>
        <strain evidence="9">TP390</strain>
    </source>
</reference>
<evidence type="ECO:0000256" key="4">
    <source>
        <dbReference type="SAM" id="Coils"/>
    </source>
</evidence>
<evidence type="ECO:0000256" key="5">
    <source>
        <dbReference type="SAM" id="MobiDB-lite"/>
    </source>
</evidence>
<dbReference type="InterPro" id="IPR022045">
    <property type="entry name" value="TcdB_toxin_mid/N"/>
</dbReference>
<dbReference type="EMBL" id="WQLW01000009">
    <property type="protein sequence ID" value="MVO09902.1"/>
    <property type="molecule type" value="Genomic_DNA"/>
</dbReference>
<keyword evidence="4" id="KW-0175">Coiled coil</keyword>
<organism evidence="8 9">
    <name type="scientific">Flavobacterium profundi</name>
    <dbReference type="NCBI Taxonomy" id="1774945"/>
    <lineage>
        <taxon>Bacteria</taxon>
        <taxon>Pseudomonadati</taxon>
        <taxon>Bacteroidota</taxon>
        <taxon>Flavobacteriia</taxon>
        <taxon>Flavobacteriales</taxon>
        <taxon>Flavobacteriaceae</taxon>
        <taxon>Flavobacterium</taxon>
    </lineage>
</organism>
<sequence>MNYTRTKTLGVSNKIWKTIHYFIVIIMLQSSFIAPSQTIYKRYNELFSSPNVFLPLLTSPIVSDSYAEDKINNIELENEQKIESKKSNIVYDKVKTESTIFYSDIVLGSIGFDNQIGFDNPKDNLFKVNLSKANLDANKKYILEYEVNGVDENSVIGKSINDNYVTGGYLVKFKNEWIKKIEELDFKWLKEDGNVIFFNVPEGATYQYKIRNLVIKVVEEPTKKNTKIVLNNQNVFLTKEEKIYLNGFIKLNEISNKKIFANNQVLELKGNLFEGYIKANQDENIVFQIKENNTIIDELKVSKITTSSADESYAINTDKKSISKYFESNKLDFLEINDAKLTINDSALLENKYITSKVLRKIDLAPLESGMVNVTMGGKGYRFLPDGTVFKNPVALEIPYDSTLIPLGFTAKDIKTFYFDTKKKSWIALERDSIDYNQQRIVSATTHFTDYINGIIQTPESPQTSAFTPTMMNDIKAADPSSEMTIISPPEVSQKGDANISYPIKIPAGRNGMQPQLEIQYSNEAGNGWLGEGWSITTPSITIDTRWGVPNINTSFETELYTLSGEQLMYPPLLNIQSELVDWMPNRHYDEGVDGTGNPIFNTTPRNRIAENEAFFTFRKQGSFAKIQRLGNNPSEYRWKVQNSDGTISWYGGDQNGVVENTVIRNTFNYIVHWGIYKTIDVQGNNIIYTYDNQILTTFTGNNQNLNGGRLFCIDNIYYTGYGTTQGKYNVKFLKDVSSLKPNQDIDARLGIKRIDPYLLSKIRVNYNTSRIREYGFTYSLGRFGKTLLTRATEFDKTGNEFYHHDFEYYDDILQDGNEVYFSSGVVDTICNDFVAPISSCYSIYGLPSTLFTTPTNVYINNQLVPGGPFNSGNDFSTALTTSFPEIYCGFYFGQLHNMVIFNPTIAYNNVSFVDINGNTASYPFNNDPIGCTARSGDIQTNKIALSNLTDLSSKYTISYSNSSVSGDPNCPSFTNSDFLITGAIPSFNSAGAILGSTVSENYNIGGHLGFGVDFSWNPTTKNITIGGAYNHSWDESKSLTALIDINGDGLDDVVFKATDGNLYWKQHFVVRTYAPNGEPIITHNFGVYAPITSVNNYITDFYKSYGQSSSWNLQVNFGFSGGGGFAGWDTSKNKSKTKVYFTDANADGLMDIVKNGTVFFNRIDSSGYPYFEPESKQTENMLIQAAPVSVTIPSTDIEVTTPNYDVVKMWEAPIDGSITIHNTITNQDPTKEVIATIEMEKDTTIPCGSNVNSGGGQGYQVFEVNLGTATGIAGINYNAQSVPDKFDIVWNGQTYTSGYRGDSSYNNALLNAGVPLSEIQTASPSNGVGQLTFNKTSAYPTTAQIIVTGPLGGTAWSFSSICPGQGLNKSPETDHIVADVEYRNDYELAIPLHNLNNSDFYIEVDGLFLKDKKLYSVLSIDDFVTDFTAIYPNTKIEISNDLIQIIIKDSFLSFHELKVLNSTSEKITSYPFETIGEKLPKDKDLSVVNRFNTTNCSFEPSEICMLYGVKLNSITPSVSVSITDASTSCNPQTTALEVKKGDRIYFRVHSISSGNPSVYWDPRVLYTNTSLNSITDQNGIKPYNSSYSESFILSQKVPVIFPGNGTATVEWNAFNVVNPTDEVTYEIIKRVQNGSSYTDTSIFTKVCLPNVTTSVQAIGLSSIAVSGTSSNSITQFFFKVRATSNIKWLSSQWIPKMTCTTVQPIVGSGGNEGNVTTAEVKYPIVDYSIYKNFLCGNGYNRINVSTYNDGSTNLIISPNITNSNFISTDNGTIYFVVKKNNTFVGRRTITVVNGNVSISPGTINLGTTSGFIEVGFYTDDSNRVINSPTDVSLLKRLLDISNLVKLTRGMSSFYFTEDMVNLMHKPFGQYGNMYRQWGQFLYNPEVVTGATVISSLGVNLIKEETLTITDSQATALQNSLLNSNNQINSDLQLLQNININDPNSASVIQSTLVNIQNNSGMNTIPFLFANAYRESESNYDDKWIGLHNENYAGRWTARAAKLTQAIDFQEDNTIYSGTFFTGAFGIDKLTYGDGQSVSAGGGFGGFGASGTTSLGGVSKSLTDYIDINGDSYPDILTNNQIQYTVKTGGLVVPSSRGVYGGDMSIDNSNNWGFSASGTFGKSGKPNAGSEGAKPTPNGKMKIGKPATSSFGGGNNSTGISGNFGQGDTSTSRLWADFNGDGLPDIINKNSVNNTVDIQLNLGNTTYDTNNSWGSFTLSKSKSKTFGGGLGFNYANASIEAGISLGRTDSDTETTLIDINGDGMLDKLVSNSSNIAVDISLGNKYDSNITSLSHDFSFYDSATTTTSGLNATATYSLIWPLYLVFVVIPLKIPDVSVTVSGGNSTNRTKKTIVDFDGDGFPDLVEEISSNSVRVHHSRIRRTNMLKAVYNPIGGDFVIDYEPKGKSYNNPNSKWVMKNITINDGVDLAVNGSTINDGFDSYIKYFEYDNAKYDRRERSFYGFETIKIIDKKINSNGTIGNDYRTTLKRFNNTSYYLNGLEIETSIYKGAFDPNSPDANLYSRVLNDYEVYELDRSNGNNSILSNAGNLISLPLNFDVGGSEGRKQAIVLLKKTNTIVKEFTTDFIESEVQISHDIYGRVIKYNDLGDIQNGQDDYYSEIEYHVLNNNILNVPKAFKVFEGSTLKRHRITEVLNANTGDITKIKAWISGSDFSETNMLYDSYGNLKKIIYPQNASGQSMFYEYNYDTTLNKYMVGIKDAFGYNSKATYDFNFDVILSTTDLAGNVMKYSYDSFGRMAKIIAPKEASNTQPYTIKFEYMPYHGNLAGLGYQNCVTPSDFIPVAVTKHYDPQHPTNAIETYTFIDGLARPIQIKKDIQINVGTYSSPNYKEFMSVSGITTYDEFGREIKQYHPKKEEKACTTNFLLNTINDPLANYFSEYEYDEVDRTVKTIDAEGSESLYIYTLSNDGFGNLALMNKSIIDQNSSVQIITENYKDIRGRVTSNKNVGPNGDIWTKFNYNAINELTLYVDDEGLTTSYKYDYLGRKIYVNHPDNGETFIKYDKASNMIRLATANLTSGGLGIDYLYEFNRLQEIIYPNVNGNQNISNVTYKYGGPGSGNQTGKLIYQQDATGTQEFKYGTMGEMVYNSRTIVAPNLPTRTFNTEFEYDSWNRIQLLIYPDGEKVAYKYDLGGNLNQMTGQYNGDDYNYIERIDYDYFEQRTYLLYGNKTETFYDYTPALRRLNNLNAKTSNGDAMFDNHYRYDKVGNITRLDNSAPYNPDNLLGGTYSHAYTYDNLNRLTDARGGFDGASSGTTIQQSTYDLKMKYNNTHGIVNKTQLHIQNNLNNPTNTYSNDYSYYVGSHKVKEIIDQNTGFSENFEYDLNGNLVNKSNSDGGNRKLFWDESDRLRVIDVNDQMQHYIYDDKGERVLKASSHLEQVYENGQLVNSSTITFSTYTTYPSAFIVIDANQQYSKHYYAGVQRIVSKIGEEDVTIFDTNSLQKTNLKDNSNNSQFSYEVIKQKQITDLQTILDKAKRGKALFKEYKKEEDVINENEKETVRAPQAVGIYFFHPDHLGSSTFLTDGSGNPYQFFINLPFGETMYEQHSYTENFVNPYKFNGKEQDIETGLYYYGARYYDPKMSIWLSVDPLTEKMPNSNPYNYTMQNPINLTDPTGMYPEVGTENKPPFNEKDTEKLNKAKEYIGGVISKKNDRIDRLNAKINKLKDKQDKKFKEGRKTRIANKTDKISEQNNQIINLQTAISKINILMDPSKHNYSFQIGSDVGRDMGENIQEAGNLTWGSTNRDITVNTNSSVGTLIHELSHLYDVVFNKFPHTAFAAGTNIGFYNEGSEIIAYKLTYSLGGSLPAPVKGGVMSINSEWFNENLRKVYSKKK</sequence>
<dbReference type="Pfam" id="PF03534">
    <property type="entry name" value="SpvB"/>
    <property type="match status" value="1"/>
</dbReference>
<feature type="coiled-coil region" evidence="4">
    <location>
        <begin position="3662"/>
        <end position="3715"/>
    </location>
</feature>
<dbReference type="PANTHER" id="PTHR32305">
    <property type="match status" value="1"/>
</dbReference>
<keyword evidence="6" id="KW-0812">Transmembrane</keyword>
<evidence type="ECO:0000256" key="6">
    <source>
        <dbReference type="SAM" id="Phobius"/>
    </source>
</evidence>
<gene>
    <name evidence="8" type="ORF">GOQ30_12090</name>
</gene>
<dbReference type="PANTHER" id="PTHR32305:SF15">
    <property type="entry name" value="PROTEIN RHSA-RELATED"/>
    <property type="match status" value="1"/>
</dbReference>
<keyword evidence="9" id="KW-1185">Reference proteome</keyword>
<protein>
    <recommendedName>
        <fullName evidence="7">Insecticide toxin TcdB middle/N-terminal domain-containing protein</fullName>
    </recommendedName>
</protein>
<keyword evidence="6" id="KW-0472">Membrane</keyword>
<dbReference type="Gene3D" id="2.180.10.10">
    <property type="entry name" value="RHS repeat-associated core"/>
    <property type="match status" value="1"/>
</dbReference>
<feature type="region of interest" description="Disordered" evidence="5">
    <location>
        <begin position="2123"/>
        <end position="2142"/>
    </location>
</feature>
<evidence type="ECO:0000313" key="9">
    <source>
        <dbReference type="Proteomes" id="UP000431264"/>
    </source>
</evidence>
<comment type="subcellular location">
    <subcellularLocation>
        <location evidence="1">Secreted</location>
    </subcellularLocation>
</comment>
<dbReference type="GO" id="GO:0005576">
    <property type="term" value="C:extracellular region"/>
    <property type="evidence" value="ECO:0007669"/>
    <property type="project" value="UniProtKB-SubCell"/>
</dbReference>
<dbReference type="NCBIfam" id="TIGR01643">
    <property type="entry name" value="YD_repeat_2x"/>
    <property type="match status" value="1"/>
</dbReference>
<evidence type="ECO:0000259" key="7">
    <source>
        <dbReference type="Pfam" id="PF12256"/>
    </source>
</evidence>
<keyword evidence="6" id="KW-1133">Transmembrane helix</keyword>
<dbReference type="InterPro" id="IPR003284">
    <property type="entry name" value="Sal_SpvB"/>
</dbReference>